<evidence type="ECO:0000256" key="6">
    <source>
        <dbReference type="ARBA" id="ARBA00022723"/>
    </source>
</evidence>
<keyword evidence="11" id="KW-0333">Golgi apparatus</keyword>
<dbReference type="InterPro" id="IPR041536">
    <property type="entry name" value="GNPTAB_reg"/>
</dbReference>
<dbReference type="PANTHER" id="PTHR24045">
    <property type="match status" value="1"/>
</dbReference>
<evidence type="ECO:0000256" key="2">
    <source>
        <dbReference type="ARBA" id="ARBA00004614"/>
    </source>
</evidence>
<dbReference type="EMBL" id="CAJHNH020001191">
    <property type="protein sequence ID" value="CAG5121923.1"/>
    <property type="molecule type" value="Genomic_DNA"/>
</dbReference>
<comment type="similarity">
    <text evidence="3">Belongs to the stealth family.</text>
</comment>
<name>A0A8S3YXR1_9EUPU</name>
<feature type="domain" description="LNR" evidence="23">
    <location>
        <begin position="425"/>
        <end position="461"/>
    </location>
</feature>
<evidence type="ECO:0000256" key="15">
    <source>
        <dbReference type="ARBA" id="ARBA00050775"/>
    </source>
</evidence>
<sequence length="537" mass="60418">MDEALKKMLQKRVYDLLSHKYGILMLVAGVFLLALSAFHFGQAWLEWSQEKYEAVFNSFSDNIAGKSFRDRLSAPLPIDVVYTWVNGTDPELINQLELVKVSLDKKNNLSREEHCTYTNCLCVGMVLHPPLPSNAVLNDVIEADSIFHNVTDLKHMKEKTEGPANTTLLILNSEAEVKQIVKLKSGGWHFQGTNYTLKPAYYTSEGSLPHGMLVPDMVMMSGFPAHYGEGDIQQTVAGRLNITDKASVMVKLYPEKGLALLQMIQSSHYDLLIKGKNFTIEGKELRLSPVKLVWDLKFVVTDDVVAASRFEDNEELRYSLRSIEQFAPWVRRIFIVTNGQIPYWLNLDNPRLTIITHDEIFLNLSHLPTFSSPAIEANIHRIPGLSDKFLYLNDDVMFGSPVWPDDFFTHSTGQKLYLTWPVPNCNEGCPSTWIRDGYCDRACNSSECDWDGGDCTGSKGQVQLGAGFHGDHGRFLTDLVSYCATGCANNWLADKYCDQACNNLDCGFDIGDCGTDNYDQLYNLNLKKGDSNYILPP</sequence>
<evidence type="ECO:0000256" key="16">
    <source>
        <dbReference type="ARBA" id="ARBA00057240"/>
    </source>
</evidence>
<dbReference type="FunFam" id="3.30.300.320:FF:000002">
    <property type="entry name" value="N-acetylglucosamine-1-phosphotransferase subunits alpha/beta isoform X1"/>
    <property type="match status" value="1"/>
</dbReference>
<evidence type="ECO:0000256" key="8">
    <source>
        <dbReference type="ARBA" id="ARBA00022837"/>
    </source>
</evidence>
<dbReference type="GO" id="GO:0000139">
    <property type="term" value="C:Golgi membrane"/>
    <property type="evidence" value="ECO:0007669"/>
    <property type="project" value="UniProtKB-SubCell"/>
</dbReference>
<evidence type="ECO:0000313" key="25">
    <source>
        <dbReference type="Proteomes" id="UP000678393"/>
    </source>
</evidence>
<dbReference type="GO" id="GO:0016256">
    <property type="term" value="P:N-glycan processing to lysosome"/>
    <property type="evidence" value="ECO:0007669"/>
    <property type="project" value="TreeGrafter"/>
</dbReference>
<keyword evidence="25" id="KW-1185">Reference proteome</keyword>
<dbReference type="Pfam" id="PF18440">
    <property type="entry name" value="GlcNAc-1_reg"/>
    <property type="match status" value="1"/>
</dbReference>
<feature type="non-terminal residue" evidence="24">
    <location>
        <position position="1"/>
    </location>
</feature>
<dbReference type="Pfam" id="PF17101">
    <property type="entry name" value="Stealth_CR1"/>
    <property type="match status" value="1"/>
</dbReference>
<dbReference type="Pfam" id="PF00066">
    <property type="entry name" value="Notch"/>
    <property type="match status" value="2"/>
</dbReference>
<evidence type="ECO:0000256" key="14">
    <source>
        <dbReference type="ARBA" id="ARBA00023180"/>
    </source>
</evidence>
<keyword evidence="14" id="KW-0325">Glycoprotein</keyword>
<evidence type="ECO:0000256" key="13">
    <source>
        <dbReference type="ARBA" id="ARBA00023157"/>
    </source>
</evidence>
<evidence type="ECO:0000256" key="4">
    <source>
        <dbReference type="ARBA" id="ARBA00022679"/>
    </source>
</evidence>
<keyword evidence="5 22" id="KW-0812">Transmembrane</keyword>
<dbReference type="InterPro" id="IPR000800">
    <property type="entry name" value="Notch_dom"/>
</dbReference>
<evidence type="ECO:0000256" key="7">
    <source>
        <dbReference type="ARBA" id="ARBA00022737"/>
    </source>
</evidence>
<dbReference type="OrthoDB" id="263283at2759"/>
<evidence type="ECO:0000256" key="12">
    <source>
        <dbReference type="ARBA" id="ARBA00023136"/>
    </source>
</evidence>
<keyword evidence="4" id="KW-0808">Transferase</keyword>
<evidence type="ECO:0000256" key="3">
    <source>
        <dbReference type="ARBA" id="ARBA00007583"/>
    </source>
</evidence>
<evidence type="ECO:0000256" key="18">
    <source>
        <dbReference type="ARBA" id="ARBA00070893"/>
    </source>
</evidence>
<keyword evidence="6" id="KW-0479">Metal-binding</keyword>
<dbReference type="CDD" id="cd21600">
    <property type="entry name" value="RRM2_GNPTAB"/>
    <property type="match status" value="1"/>
</dbReference>
<keyword evidence="8" id="KW-0106">Calcium</keyword>
<feature type="transmembrane region" description="Helical" evidence="22">
    <location>
        <begin position="21"/>
        <end position="41"/>
    </location>
</feature>
<keyword evidence="10 22" id="KW-1133">Transmembrane helix</keyword>
<evidence type="ECO:0000256" key="11">
    <source>
        <dbReference type="ARBA" id="ARBA00023034"/>
    </source>
</evidence>
<comment type="subcellular location">
    <subcellularLocation>
        <location evidence="2">Golgi apparatus membrane</location>
        <topology evidence="2">Single-pass type I membrane protein</topology>
    </subcellularLocation>
    <subcellularLocation>
        <location evidence="1">Golgi apparatus membrane</location>
        <topology evidence="1">Single-pass type II membrane protein</topology>
    </subcellularLocation>
</comment>
<dbReference type="GO" id="GO:0003976">
    <property type="term" value="F:UDP-N-acetylglucosamine-lysosomal-enzyme N-acetylglucosaminephosphotransferase activity"/>
    <property type="evidence" value="ECO:0007669"/>
    <property type="project" value="UniProtKB-EC"/>
</dbReference>
<evidence type="ECO:0000313" key="24">
    <source>
        <dbReference type="EMBL" id="CAG5121923.1"/>
    </source>
</evidence>
<dbReference type="EC" id="2.7.8.17" evidence="17"/>
<dbReference type="Proteomes" id="UP000678393">
    <property type="component" value="Unassembled WGS sequence"/>
</dbReference>
<evidence type="ECO:0000256" key="10">
    <source>
        <dbReference type="ARBA" id="ARBA00022989"/>
    </source>
</evidence>
<dbReference type="Pfam" id="PF11380">
    <property type="entry name" value="Stealth_CR2"/>
    <property type="match status" value="1"/>
</dbReference>
<evidence type="ECO:0000256" key="20">
    <source>
        <dbReference type="ARBA" id="ARBA00079995"/>
    </source>
</evidence>
<comment type="catalytic activity">
    <reaction evidence="15">
        <text>N(4)-[alpha-D-mannosyl-(1-&gt;2)-alpha-D-mannosyl-(glycan)]-L-asparaginyl-[protein] + UDP-N-acetyl-alpha-D-glucosamine = N(4)-[6-(N-acetyl-alpha-D-glucosaminyl-1-phospho)-alpha-D-mannosyl-(1-&gt;2)-alpha-D-mannosyl-(glycan)]-L-asparaginyl-[protein] + UMP + H(+)</text>
        <dbReference type="Rhea" id="RHEA:13581"/>
        <dbReference type="Rhea" id="RHEA-COMP:14507"/>
        <dbReference type="Rhea" id="RHEA-COMP:14508"/>
        <dbReference type="ChEBI" id="CHEBI:15378"/>
        <dbReference type="ChEBI" id="CHEBI:57705"/>
        <dbReference type="ChEBI" id="CHEBI:57865"/>
        <dbReference type="ChEBI" id="CHEBI:140357"/>
        <dbReference type="ChEBI" id="CHEBI:140369"/>
        <dbReference type="EC" id="2.7.8.17"/>
    </reaction>
</comment>
<dbReference type="SMART" id="SM00004">
    <property type="entry name" value="NL"/>
    <property type="match status" value="2"/>
</dbReference>
<accession>A0A8S3YXR1</accession>
<organism evidence="24 25">
    <name type="scientific">Candidula unifasciata</name>
    <dbReference type="NCBI Taxonomy" id="100452"/>
    <lineage>
        <taxon>Eukaryota</taxon>
        <taxon>Metazoa</taxon>
        <taxon>Spiralia</taxon>
        <taxon>Lophotrochozoa</taxon>
        <taxon>Mollusca</taxon>
        <taxon>Gastropoda</taxon>
        <taxon>Heterobranchia</taxon>
        <taxon>Euthyneura</taxon>
        <taxon>Panpulmonata</taxon>
        <taxon>Eupulmonata</taxon>
        <taxon>Stylommatophora</taxon>
        <taxon>Helicina</taxon>
        <taxon>Helicoidea</taxon>
        <taxon>Geomitridae</taxon>
        <taxon>Candidula</taxon>
    </lineage>
</organism>
<dbReference type="InterPro" id="IPR047141">
    <property type="entry name" value="Stealth"/>
</dbReference>
<keyword evidence="7" id="KW-0677">Repeat</keyword>
<evidence type="ECO:0000256" key="17">
    <source>
        <dbReference type="ARBA" id="ARBA00066709"/>
    </source>
</evidence>
<evidence type="ECO:0000256" key="19">
    <source>
        <dbReference type="ARBA" id="ARBA00078196"/>
    </source>
</evidence>
<dbReference type="Gene3D" id="3.30.300.320">
    <property type="match status" value="1"/>
</dbReference>
<comment type="caution">
    <text evidence="24">The sequence shown here is derived from an EMBL/GenBank/DDBJ whole genome shotgun (WGS) entry which is preliminary data.</text>
</comment>
<keyword evidence="12 22" id="KW-0472">Membrane</keyword>
<dbReference type="GO" id="GO:0046835">
    <property type="term" value="P:carbohydrate phosphorylation"/>
    <property type="evidence" value="ECO:0007669"/>
    <property type="project" value="TreeGrafter"/>
</dbReference>
<dbReference type="GO" id="GO:0046872">
    <property type="term" value="F:metal ion binding"/>
    <property type="evidence" value="ECO:0007669"/>
    <property type="project" value="UniProtKB-KW"/>
</dbReference>
<reference evidence="24" key="1">
    <citation type="submission" date="2021-04" db="EMBL/GenBank/DDBJ databases">
        <authorList>
            <consortium name="Molecular Ecology Group"/>
        </authorList>
    </citation>
    <scope>NUCLEOTIDE SEQUENCE</scope>
</reference>
<dbReference type="PROSITE" id="PS50258">
    <property type="entry name" value="LNR"/>
    <property type="match status" value="1"/>
</dbReference>
<evidence type="ECO:0000256" key="1">
    <source>
        <dbReference type="ARBA" id="ARBA00004323"/>
    </source>
</evidence>
<evidence type="ECO:0000256" key="5">
    <source>
        <dbReference type="ARBA" id="ARBA00022692"/>
    </source>
</evidence>
<keyword evidence="9" id="KW-0735">Signal-anchor</keyword>
<proteinExistence type="inferred from homology"/>
<dbReference type="AlphaFoldDB" id="A0A8S3YXR1"/>
<dbReference type="InterPro" id="IPR031358">
    <property type="entry name" value="Stealth_CR1"/>
</dbReference>
<protein>
    <recommendedName>
        <fullName evidence="18">N-acetylglucosamine-1-phosphotransferase subunits alpha/beta</fullName>
        <ecNumber evidence="17">2.7.8.17</ecNumber>
    </recommendedName>
    <alternativeName>
        <fullName evidence="21">GlcNAc-1-phosphotransferase subunits alpha/beta</fullName>
    </alternativeName>
    <alternativeName>
        <fullName evidence="20">Stealth protein GNPTAB</fullName>
    </alternativeName>
    <alternativeName>
        <fullName evidence="19">UDP-N-acetylglucosamine-1-phosphotransferase subunits alpha/beta</fullName>
    </alternativeName>
</protein>
<dbReference type="PANTHER" id="PTHR24045:SF0">
    <property type="entry name" value="N-ACETYLGLUCOSAMINE-1-PHOSPHOTRANSFERASE SUBUNITS ALPHA_BETA"/>
    <property type="match status" value="1"/>
</dbReference>
<evidence type="ECO:0000256" key="22">
    <source>
        <dbReference type="SAM" id="Phobius"/>
    </source>
</evidence>
<gene>
    <name evidence="24" type="ORF">CUNI_LOCUS7481</name>
</gene>
<comment type="function">
    <text evidence="16">Catalyzes the formation of mannose 6-phosphate (M6P) markers on high mannose type oligosaccharides in the Golgi apparatus. M6P residues are required to bind to the M6P receptors (MPR), which mediate the vesicular transport of lysosomal enzymes to the endosomal/prelysosomal compartment.</text>
</comment>
<dbReference type="InterPro" id="IPR021520">
    <property type="entry name" value="Stealth_CR2"/>
</dbReference>
<keyword evidence="13" id="KW-1015">Disulfide bond</keyword>
<evidence type="ECO:0000256" key="21">
    <source>
        <dbReference type="ARBA" id="ARBA00082117"/>
    </source>
</evidence>
<evidence type="ECO:0000256" key="9">
    <source>
        <dbReference type="ARBA" id="ARBA00022968"/>
    </source>
</evidence>
<evidence type="ECO:0000259" key="23">
    <source>
        <dbReference type="PROSITE" id="PS50258"/>
    </source>
</evidence>